<evidence type="ECO:0000313" key="2">
    <source>
        <dbReference type="Proteomes" id="UP000319143"/>
    </source>
</evidence>
<name>A0A5C6DD39_9BACT</name>
<keyword evidence="2" id="KW-1185">Reference proteome</keyword>
<reference evidence="1 2" key="1">
    <citation type="submission" date="2019-02" db="EMBL/GenBank/DDBJ databases">
        <title>Deep-cultivation of Planctomycetes and their phenomic and genomic characterization uncovers novel biology.</title>
        <authorList>
            <person name="Wiegand S."/>
            <person name="Jogler M."/>
            <person name="Boedeker C."/>
            <person name="Pinto D."/>
            <person name="Vollmers J."/>
            <person name="Rivas-Marin E."/>
            <person name="Kohn T."/>
            <person name="Peeters S.H."/>
            <person name="Heuer A."/>
            <person name="Rast P."/>
            <person name="Oberbeckmann S."/>
            <person name="Bunk B."/>
            <person name="Jeske O."/>
            <person name="Meyerdierks A."/>
            <person name="Storesund J.E."/>
            <person name="Kallscheuer N."/>
            <person name="Luecker S."/>
            <person name="Lage O.M."/>
            <person name="Pohl T."/>
            <person name="Merkel B.J."/>
            <person name="Hornburger P."/>
            <person name="Mueller R.-W."/>
            <person name="Bruemmer F."/>
            <person name="Labrenz M."/>
            <person name="Spormann A.M."/>
            <person name="Op Den Camp H."/>
            <person name="Overmann J."/>
            <person name="Amann R."/>
            <person name="Jetten M.S.M."/>
            <person name="Mascher T."/>
            <person name="Medema M.H."/>
            <person name="Devos D.P."/>
            <person name="Kaster A.-K."/>
            <person name="Ovreas L."/>
            <person name="Rohde M."/>
            <person name="Galperin M.Y."/>
            <person name="Jogler C."/>
        </authorList>
    </citation>
    <scope>NUCLEOTIDE SEQUENCE [LARGE SCALE GENOMIC DNA]</scope>
    <source>
        <strain evidence="1 2">Poly41</strain>
    </source>
</reference>
<protein>
    <submittedName>
        <fullName evidence="1">Uncharacterized protein</fullName>
    </submittedName>
</protein>
<gene>
    <name evidence="1" type="ORF">Poly41_46830</name>
</gene>
<dbReference type="Proteomes" id="UP000319143">
    <property type="component" value="Unassembled WGS sequence"/>
</dbReference>
<evidence type="ECO:0000313" key="1">
    <source>
        <dbReference type="EMBL" id="TWU33687.1"/>
    </source>
</evidence>
<dbReference type="EMBL" id="SJPV01000009">
    <property type="protein sequence ID" value="TWU33687.1"/>
    <property type="molecule type" value="Genomic_DNA"/>
</dbReference>
<sequence length="174" mass="19249">MSLQTIGCLFSFLLRIAQSNGRQALLRSNLPRDNWARKGRVSAHPTEARGTQTRGFFGGMAPVSNDVLEKSPRRTVVRREPVAPLAHRRPGYPLSSCTSAELHSVSPGNCTIKQVKIAATSNDWTPERCLENLLRTLPPDEPEFLAGKGSNERVFPGFLFGLRDGMTLNTFFLP</sequence>
<proteinExistence type="predicted"/>
<accession>A0A5C6DD39</accession>
<organism evidence="1 2">
    <name type="scientific">Novipirellula artificiosorum</name>
    <dbReference type="NCBI Taxonomy" id="2528016"/>
    <lineage>
        <taxon>Bacteria</taxon>
        <taxon>Pseudomonadati</taxon>
        <taxon>Planctomycetota</taxon>
        <taxon>Planctomycetia</taxon>
        <taxon>Pirellulales</taxon>
        <taxon>Pirellulaceae</taxon>
        <taxon>Novipirellula</taxon>
    </lineage>
</organism>
<comment type="caution">
    <text evidence="1">The sequence shown here is derived from an EMBL/GenBank/DDBJ whole genome shotgun (WGS) entry which is preliminary data.</text>
</comment>
<dbReference type="AlphaFoldDB" id="A0A5C6DD39"/>